<reference evidence="1" key="1">
    <citation type="submission" date="2015-07" db="EMBL/GenBank/DDBJ databases">
        <title>MeaNS - Measles Nucleotide Surveillance Program.</title>
        <authorList>
            <person name="Tran T."/>
            <person name="Druce J."/>
        </authorList>
    </citation>
    <scope>NUCLEOTIDE SEQUENCE</scope>
    <source>
        <strain evidence="1">UCB-OBI-ISO-001</strain>
        <tissue evidence="1">Gonad</tissue>
    </source>
</reference>
<sequence length="50" mass="5506">MGIIASIRGVHDASSPYGRRMVELGLVWIILWGKKGFCRVGRGCVWCGGR</sequence>
<name>A0A0L8FZQ3_OCTBM</name>
<evidence type="ECO:0000313" key="1">
    <source>
        <dbReference type="EMBL" id="KOF70143.1"/>
    </source>
</evidence>
<organism evidence="1">
    <name type="scientific">Octopus bimaculoides</name>
    <name type="common">California two-spotted octopus</name>
    <dbReference type="NCBI Taxonomy" id="37653"/>
    <lineage>
        <taxon>Eukaryota</taxon>
        <taxon>Metazoa</taxon>
        <taxon>Spiralia</taxon>
        <taxon>Lophotrochozoa</taxon>
        <taxon>Mollusca</taxon>
        <taxon>Cephalopoda</taxon>
        <taxon>Coleoidea</taxon>
        <taxon>Octopodiformes</taxon>
        <taxon>Octopoda</taxon>
        <taxon>Incirrata</taxon>
        <taxon>Octopodidae</taxon>
        <taxon>Octopus</taxon>
    </lineage>
</organism>
<gene>
    <name evidence="1" type="ORF">OCBIM_22003490mg</name>
</gene>
<accession>A0A0L8FZQ3</accession>
<dbReference type="AlphaFoldDB" id="A0A0L8FZQ3"/>
<proteinExistence type="predicted"/>
<dbReference type="EMBL" id="KQ425015">
    <property type="protein sequence ID" value="KOF70143.1"/>
    <property type="molecule type" value="Genomic_DNA"/>
</dbReference>
<protein>
    <submittedName>
        <fullName evidence="1">Uncharacterized protein</fullName>
    </submittedName>
</protein>